<evidence type="ECO:0000313" key="1">
    <source>
        <dbReference type="EMBL" id="KAG7390443.1"/>
    </source>
</evidence>
<name>A0A8T1WEJ5_9STRA</name>
<protein>
    <submittedName>
        <fullName evidence="1">Uncharacterized protein</fullName>
    </submittedName>
</protein>
<dbReference type="OrthoDB" id="421226at2759"/>
<dbReference type="AlphaFoldDB" id="A0A8T1WEJ5"/>
<proteinExistence type="predicted"/>
<dbReference type="Proteomes" id="UP000694044">
    <property type="component" value="Unassembled WGS sequence"/>
</dbReference>
<keyword evidence="2" id="KW-1185">Reference proteome</keyword>
<dbReference type="EMBL" id="JAGDFM010000032">
    <property type="protein sequence ID" value="KAG7390443.1"/>
    <property type="molecule type" value="Genomic_DNA"/>
</dbReference>
<evidence type="ECO:0000313" key="2">
    <source>
        <dbReference type="Proteomes" id="UP000694044"/>
    </source>
</evidence>
<organism evidence="1 2">
    <name type="scientific">Phytophthora pseudosyringae</name>
    <dbReference type="NCBI Taxonomy" id="221518"/>
    <lineage>
        <taxon>Eukaryota</taxon>
        <taxon>Sar</taxon>
        <taxon>Stramenopiles</taxon>
        <taxon>Oomycota</taxon>
        <taxon>Peronosporomycetes</taxon>
        <taxon>Peronosporales</taxon>
        <taxon>Peronosporaceae</taxon>
        <taxon>Phytophthora</taxon>
    </lineage>
</organism>
<comment type="caution">
    <text evidence="1">The sequence shown here is derived from an EMBL/GenBank/DDBJ whole genome shotgun (WGS) entry which is preliminary data.</text>
</comment>
<sequence length="115" mass="12737">MLSESSGPCWHKHILLVVSTNCGTYAPIVTCRIAADAIGRASKCHYTDAKTNDREVAKLLCPSIAKDIQVELLKDMVGRIPLFRGCNQQLLGCTYKSVADDELPCTRRARGWRQS</sequence>
<accession>A0A8T1WEJ5</accession>
<reference evidence="1" key="1">
    <citation type="submission" date="2021-02" db="EMBL/GenBank/DDBJ databases">
        <authorList>
            <person name="Palmer J.M."/>
        </authorList>
    </citation>
    <scope>NUCLEOTIDE SEQUENCE</scope>
    <source>
        <strain evidence="1">SCRP734</strain>
    </source>
</reference>
<gene>
    <name evidence="1" type="ORF">PHYPSEUDO_007966</name>
</gene>